<proteinExistence type="predicted"/>
<dbReference type="InterPro" id="IPR011009">
    <property type="entry name" value="Kinase-like_dom_sf"/>
</dbReference>
<dbReference type="EMBL" id="JAUIQD010000003">
    <property type="protein sequence ID" value="KAK3357478.1"/>
    <property type="molecule type" value="Genomic_DNA"/>
</dbReference>
<dbReference type="AlphaFoldDB" id="A0AAJ0MGH2"/>
<reference evidence="1" key="1">
    <citation type="journal article" date="2023" name="Mol. Phylogenet. Evol.">
        <title>Genome-scale phylogeny and comparative genomics of the fungal order Sordariales.</title>
        <authorList>
            <person name="Hensen N."/>
            <person name="Bonometti L."/>
            <person name="Westerberg I."/>
            <person name="Brannstrom I.O."/>
            <person name="Guillou S."/>
            <person name="Cros-Aarteil S."/>
            <person name="Calhoun S."/>
            <person name="Haridas S."/>
            <person name="Kuo A."/>
            <person name="Mondo S."/>
            <person name="Pangilinan J."/>
            <person name="Riley R."/>
            <person name="LaButti K."/>
            <person name="Andreopoulos B."/>
            <person name="Lipzen A."/>
            <person name="Chen C."/>
            <person name="Yan M."/>
            <person name="Daum C."/>
            <person name="Ng V."/>
            <person name="Clum A."/>
            <person name="Steindorff A."/>
            <person name="Ohm R.A."/>
            <person name="Martin F."/>
            <person name="Silar P."/>
            <person name="Natvig D.O."/>
            <person name="Lalanne C."/>
            <person name="Gautier V."/>
            <person name="Ament-Velasquez S.L."/>
            <person name="Kruys A."/>
            <person name="Hutchinson M.I."/>
            <person name="Powell A.J."/>
            <person name="Barry K."/>
            <person name="Miller A.N."/>
            <person name="Grigoriev I.V."/>
            <person name="Debuchy R."/>
            <person name="Gladieux P."/>
            <person name="Hiltunen Thoren M."/>
            <person name="Johannesson H."/>
        </authorList>
    </citation>
    <scope>NUCLEOTIDE SEQUENCE</scope>
    <source>
        <strain evidence="1">CBS 955.72</strain>
    </source>
</reference>
<protein>
    <recommendedName>
        <fullName evidence="3">Aminoglycoside phosphotransferase domain-containing protein</fullName>
    </recommendedName>
</protein>
<gene>
    <name evidence="1" type="ORF">B0T25DRAFT_450537</name>
</gene>
<sequence>MDFFARYRLPPETRSLCWEFSRTRYPDATFREAPSQGYCSLTLYLDHESIIQFRPSAHRIDLMITTLAQEVYEGLAPLTRLVGSLDVGDNHSGPSLHVYFMSRIPGVSLADLWYNSPIPSRLPCNGGQELLIKDFALLFARGWDSSLPHTASALISMKGKIGISLRWRLERMLSELPGRFHPTVAHVLNTLPQIEALPWVLTHGDLVPSNIMIESISNETDTNGPTPLRLAGLLDWAEAEYLPAGVGFYGLEELFGRTTTTSSHNGAGRPYPPPDSCFTYFPAADGLRAMFWQELETAVPVLAADTLLRETVENARLLGILLWHGIAFDDGRLNRVVQEGRDDHEIQRLDVMLLKGEHGEPNLPKFP</sequence>
<dbReference type="Proteomes" id="UP001275084">
    <property type="component" value="Unassembled WGS sequence"/>
</dbReference>
<accession>A0AAJ0MGH2</accession>
<evidence type="ECO:0008006" key="3">
    <source>
        <dbReference type="Google" id="ProtNLM"/>
    </source>
</evidence>
<dbReference type="SUPFAM" id="SSF56112">
    <property type="entry name" value="Protein kinase-like (PK-like)"/>
    <property type="match status" value="1"/>
</dbReference>
<reference evidence="1" key="2">
    <citation type="submission" date="2023-06" db="EMBL/GenBank/DDBJ databases">
        <authorList>
            <consortium name="Lawrence Berkeley National Laboratory"/>
            <person name="Haridas S."/>
            <person name="Hensen N."/>
            <person name="Bonometti L."/>
            <person name="Westerberg I."/>
            <person name="Brannstrom I.O."/>
            <person name="Guillou S."/>
            <person name="Cros-Aarteil S."/>
            <person name="Calhoun S."/>
            <person name="Kuo A."/>
            <person name="Mondo S."/>
            <person name="Pangilinan J."/>
            <person name="Riley R."/>
            <person name="Labutti K."/>
            <person name="Andreopoulos B."/>
            <person name="Lipzen A."/>
            <person name="Chen C."/>
            <person name="Yanf M."/>
            <person name="Daum C."/>
            <person name="Ng V."/>
            <person name="Clum A."/>
            <person name="Steindorff A."/>
            <person name="Ohm R."/>
            <person name="Martin F."/>
            <person name="Silar P."/>
            <person name="Natvig D."/>
            <person name="Lalanne C."/>
            <person name="Gautier V."/>
            <person name="Ament-Velasquez S.L."/>
            <person name="Kruys A."/>
            <person name="Hutchinson M.I."/>
            <person name="Powell A.J."/>
            <person name="Barry K."/>
            <person name="Miller A.N."/>
            <person name="Grigoriev I.V."/>
            <person name="Debuchy R."/>
            <person name="Gladieux P."/>
            <person name="Thoren M.H."/>
            <person name="Johannesson H."/>
        </authorList>
    </citation>
    <scope>NUCLEOTIDE SEQUENCE</scope>
    <source>
        <strain evidence="1">CBS 955.72</strain>
    </source>
</reference>
<name>A0AAJ0MGH2_9PEZI</name>
<evidence type="ECO:0000313" key="2">
    <source>
        <dbReference type="Proteomes" id="UP001275084"/>
    </source>
</evidence>
<evidence type="ECO:0000313" key="1">
    <source>
        <dbReference type="EMBL" id="KAK3357478.1"/>
    </source>
</evidence>
<keyword evidence="2" id="KW-1185">Reference proteome</keyword>
<organism evidence="1 2">
    <name type="scientific">Lasiosphaeria hispida</name>
    <dbReference type="NCBI Taxonomy" id="260671"/>
    <lineage>
        <taxon>Eukaryota</taxon>
        <taxon>Fungi</taxon>
        <taxon>Dikarya</taxon>
        <taxon>Ascomycota</taxon>
        <taxon>Pezizomycotina</taxon>
        <taxon>Sordariomycetes</taxon>
        <taxon>Sordariomycetidae</taxon>
        <taxon>Sordariales</taxon>
        <taxon>Lasiosphaeriaceae</taxon>
        <taxon>Lasiosphaeria</taxon>
    </lineage>
</organism>
<comment type="caution">
    <text evidence="1">The sequence shown here is derived from an EMBL/GenBank/DDBJ whole genome shotgun (WGS) entry which is preliminary data.</text>
</comment>